<dbReference type="GO" id="GO:0006396">
    <property type="term" value="P:RNA processing"/>
    <property type="evidence" value="ECO:0007669"/>
    <property type="project" value="InterPro"/>
</dbReference>
<sequence length="243" mass="26943">MKFDNIKKLHQKKYRTEFGHFLVEGEHLVLELQKAALHNPLLERSELYVTNAYEQWQSPFKTHLISDRQMAQIADTKTPQGIVALVPMPAAGAPVAAPVAGERAIYLHEIQDPGNLGTILRTLAWFGNFRCLLSPGSVDPYNPKVVRSSMGAIFHAPMELDVALDSLRTRFARIACLDMRGEPVQTASFQAFDCYLFGNEARGVPREQLASLKAQPFTIPGCGAIESLNLAATVNMCAYELSR</sequence>
<reference evidence="5" key="1">
    <citation type="submission" date="2021-08" db="EMBL/GenBank/DDBJ databases">
        <title>Isolation and characterization of neutrophilic mixotrophic iron-oxidizing bacteria from deep-sea hydrothermal vents.</title>
        <authorList>
            <person name="He Y."/>
        </authorList>
    </citation>
    <scope>NUCLEOTIDE SEQUENCE</scope>
    <source>
        <strain evidence="5">IOP_13</strain>
    </source>
</reference>
<dbReference type="Gene3D" id="3.30.1330.30">
    <property type="match status" value="1"/>
</dbReference>
<dbReference type="InterPro" id="IPR013123">
    <property type="entry name" value="SpoU_subst-bd"/>
</dbReference>
<dbReference type="SUPFAM" id="SSF55315">
    <property type="entry name" value="L30e-like"/>
    <property type="match status" value="1"/>
</dbReference>
<dbReference type="InterPro" id="IPR029064">
    <property type="entry name" value="Ribosomal_eL30-like_sf"/>
</dbReference>
<organism evidence="5 6">
    <name type="scientific">Stutzerimonas kunmingensis</name>
    <dbReference type="NCBI Taxonomy" id="1211807"/>
    <lineage>
        <taxon>Bacteria</taxon>
        <taxon>Pseudomonadati</taxon>
        <taxon>Pseudomonadota</taxon>
        <taxon>Gammaproteobacteria</taxon>
        <taxon>Pseudomonadales</taxon>
        <taxon>Pseudomonadaceae</taxon>
        <taxon>Stutzerimonas</taxon>
    </lineage>
</organism>
<evidence type="ECO:0000256" key="1">
    <source>
        <dbReference type="ARBA" id="ARBA00007228"/>
    </source>
</evidence>
<dbReference type="SMART" id="SM00967">
    <property type="entry name" value="SpoU_sub_bind"/>
    <property type="match status" value="1"/>
</dbReference>
<dbReference type="EMBL" id="JAINWF010000001">
    <property type="protein sequence ID" value="MCD1606315.1"/>
    <property type="molecule type" value="Genomic_DNA"/>
</dbReference>
<evidence type="ECO:0000256" key="3">
    <source>
        <dbReference type="ARBA" id="ARBA00022679"/>
    </source>
</evidence>
<keyword evidence="3" id="KW-0808">Transferase</keyword>
<dbReference type="Pfam" id="PF22435">
    <property type="entry name" value="MRM3-like_sub_bind"/>
    <property type="match status" value="1"/>
</dbReference>
<comment type="similarity">
    <text evidence="1">Belongs to the class IV-like SAM-binding methyltransferase superfamily. RNA methyltransferase TrmH family.</text>
</comment>
<dbReference type="AlphaFoldDB" id="A0A9X1MYD3"/>
<dbReference type="InterPro" id="IPR051259">
    <property type="entry name" value="rRNA_Methyltransferase"/>
</dbReference>
<evidence type="ECO:0000313" key="5">
    <source>
        <dbReference type="EMBL" id="MCD1606315.1"/>
    </source>
</evidence>
<proteinExistence type="inferred from homology"/>
<evidence type="ECO:0000259" key="4">
    <source>
        <dbReference type="SMART" id="SM00967"/>
    </source>
</evidence>
<dbReference type="PANTHER" id="PTHR43191">
    <property type="entry name" value="RRNA METHYLTRANSFERASE 3"/>
    <property type="match status" value="1"/>
</dbReference>
<dbReference type="Gene3D" id="3.40.1280.10">
    <property type="match status" value="1"/>
</dbReference>
<protein>
    <submittedName>
        <fullName evidence="5">RNA methyltransferase</fullName>
    </submittedName>
</protein>
<dbReference type="SUPFAM" id="SSF75217">
    <property type="entry name" value="alpha/beta knot"/>
    <property type="match status" value="1"/>
</dbReference>
<evidence type="ECO:0000313" key="6">
    <source>
        <dbReference type="Proteomes" id="UP001138989"/>
    </source>
</evidence>
<dbReference type="InterPro" id="IPR053888">
    <property type="entry name" value="MRM3-like_sub_bind"/>
</dbReference>
<evidence type="ECO:0000256" key="2">
    <source>
        <dbReference type="ARBA" id="ARBA00022603"/>
    </source>
</evidence>
<dbReference type="PANTHER" id="PTHR43191:SF2">
    <property type="entry name" value="RRNA METHYLTRANSFERASE 3, MITOCHONDRIAL"/>
    <property type="match status" value="1"/>
</dbReference>
<dbReference type="InterPro" id="IPR029026">
    <property type="entry name" value="tRNA_m1G_MTases_N"/>
</dbReference>
<name>A0A9X1MYD3_9GAMM</name>
<dbReference type="InterPro" id="IPR001537">
    <property type="entry name" value="SpoU_MeTrfase"/>
</dbReference>
<comment type="caution">
    <text evidence="5">The sequence shown here is derived from an EMBL/GenBank/DDBJ whole genome shotgun (WGS) entry which is preliminary data.</text>
</comment>
<dbReference type="RefSeq" id="WP_102832492.1">
    <property type="nucleotide sequence ID" value="NZ_DALZTY010000010.1"/>
</dbReference>
<gene>
    <name evidence="5" type="ORF">K7H17_00320</name>
</gene>
<dbReference type="GO" id="GO:0008173">
    <property type="term" value="F:RNA methyltransferase activity"/>
    <property type="evidence" value="ECO:0007669"/>
    <property type="project" value="InterPro"/>
</dbReference>
<keyword evidence="6" id="KW-1185">Reference proteome</keyword>
<dbReference type="GO" id="GO:0003723">
    <property type="term" value="F:RNA binding"/>
    <property type="evidence" value="ECO:0007669"/>
    <property type="project" value="InterPro"/>
</dbReference>
<dbReference type="Proteomes" id="UP001138989">
    <property type="component" value="Unassembled WGS sequence"/>
</dbReference>
<dbReference type="GO" id="GO:0005737">
    <property type="term" value="C:cytoplasm"/>
    <property type="evidence" value="ECO:0007669"/>
    <property type="project" value="UniProtKB-ARBA"/>
</dbReference>
<dbReference type="Pfam" id="PF00588">
    <property type="entry name" value="SpoU_methylase"/>
    <property type="match status" value="1"/>
</dbReference>
<dbReference type="GO" id="GO:0032259">
    <property type="term" value="P:methylation"/>
    <property type="evidence" value="ECO:0007669"/>
    <property type="project" value="UniProtKB-KW"/>
</dbReference>
<accession>A0A9X1MYD3</accession>
<dbReference type="InterPro" id="IPR029028">
    <property type="entry name" value="Alpha/beta_knot_MTases"/>
</dbReference>
<feature type="domain" description="RNA 2-O ribose methyltransferase substrate binding" evidence="4">
    <location>
        <begin position="22"/>
        <end position="92"/>
    </location>
</feature>
<keyword evidence="2 5" id="KW-0489">Methyltransferase</keyword>